<dbReference type="AlphaFoldDB" id="A0ABD4K8Q3"/>
<gene>
    <name evidence="2" type="ORF">ISP11_09865</name>
</gene>
<evidence type="ECO:0000313" key="3">
    <source>
        <dbReference type="Proteomes" id="UP000628560"/>
    </source>
</evidence>
<dbReference type="PANTHER" id="PTHR12526">
    <property type="entry name" value="GLYCOSYLTRANSFERASE"/>
    <property type="match status" value="1"/>
</dbReference>
<dbReference type="GO" id="GO:1901135">
    <property type="term" value="P:carbohydrate derivative metabolic process"/>
    <property type="evidence" value="ECO:0007669"/>
    <property type="project" value="UniProtKB-ARBA"/>
</dbReference>
<accession>A0ABD4K8Q3</accession>
<reference evidence="2 3" key="1">
    <citation type="submission" date="2020-11" db="EMBL/GenBank/DDBJ databases">
        <title>Identification of Lelliottia nimipressuralis from Wound Infection by Whole Genome-Based Bacterial Identification.</title>
        <authorList>
            <person name="Navarathna D.H."/>
            <person name="Choi H."/>
            <person name="Jinadatha C."/>
            <person name="Chatterjee P."/>
            <person name="Hwang M."/>
        </authorList>
    </citation>
    <scope>NUCLEOTIDE SEQUENCE [LARGE SCALE GENOMIC DNA]</scope>
    <source>
        <strain evidence="2 3">DN2020</strain>
    </source>
</reference>
<comment type="caution">
    <text evidence="2">The sequence shown here is derived from an EMBL/GenBank/DDBJ whole genome shotgun (WGS) entry which is preliminary data.</text>
</comment>
<dbReference type="InterPro" id="IPR001296">
    <property type="entry name" value="Glyco_trans_1"/>
</dbReference>
<evidence type="ECO:0000259" key="1">
    <source>
        <dbReference type="Pfam" id="PF00534"/>
    </source>
</evidence>
<dbReference type="RefSeq" id="WP_100779631.1">
    <property type="nucleotide sequence ID" value="NZ_JADIXP010000005.1"/>
</dbReference>
<feature type="domain" description="Glycosyl transferase family 1" evidence="1">
    <location>
        <begin position="246"/>
        <end position="392"/>
    </location>
</feature>
<dbReference type="Proteomes" id="UP000628560">
    <property type="component" value="Unassembled WGS sequence"/>
</dbReference>
<dbReference type="EMBL" id="JADIXP010000005">
    <property type="protein sequence ID" value="MBF4178169.1"/>
    <property type="molecule type" value="Genomic_DNA"/>
</dbReference>
<sequence>MKLKIISYSATKGGAAKAARNFLYLIQNHENHNAELISVNGTLTSQGFIKAPKLSVIWHYFKMIISRSFTYFERSNNVVKYSLNLFSSNYVLKSINLTSKDKEIIHLNWINNDTLSIFYLKKLFKSSDKYVLLTLHDEWFYCSTEHYADYESSSFMKGYDDDGCISRRIFNLKKTIDFNKIIITVPSQWLFERARKSYLLRNAKVHILPNPIDTDKFRYLKETRLARHLKFDVDEGCFIIGFGAVSGSSNPLKGFDLLIGALQKITNNKNNNILLLTFGAKELDKSVKSLDCKVVNMGFIANAEEMANIYNHLDVMIVPSRAESFGQVAAESLACQTPVVAFDYSGITDIITHKRNGLLADPFSIESLTDNINLMMEMSVEERSIYGENGRKDVIEKFGKKVVLDRYIKILDYVKGATNE</sequence>
<dbReference type="SUPFAM" id="SSF53756">
    <property type="entry name" value="UDP-Glycosyltransferase/glycogen phosphorylase"/>
    <property type="match status" value="1"/>
</dbReference>
<name>A0ABD4K8Q3_9ENTR</name>
<protein>
    <submittedName>
        <fullName evidence="2">Glycosyltransferase</fullName>
    </submittedName>
</protein>
<dbReference type="Gene3D" id="3.40.50.2000">
    <property type="entry name" value="Glycogen Phosphorylase B"/>
    <property type="match status" value="2"/>
</dbReference>
<organism evidence="2 3">
    <name type="scientific">Lelliottia nimipressuralis</name>
    <dbReference type="NCBI Taxonomy" id="69220"/>
    <lineage>
        <taxon>Bacteria</taxon>
        <taxon>Pseudomonadati</taxon>
        <taxon>Pseudomonadota</taxon>
        <taxon>Gammaproteobacteria</taxon>
        <taxon>Enterobacterales</taxon>
        <taxon>Enterobacteriaceae</taxon>
        <taxon>Lelliottia</taxon>
    </lineage>
</organism>
<dbReference type="Pfam" id="PF00534">
    <property type="entry name" value="Glycos_transf_1"/>
    <property type="match status" value="1"/>
</dbReference>
<proteinExistence type="predicted"/>
<evidence type="ECO:0000313" key="2">
    <source>
        <dbReference type="EMBL" id="MBF4178169.1"/>
    </source>
</evidence>